<name>C7ZH77_FUSV7</name>
<dbReference type="PANTHER" id="PTHR35043">
    <property type="entry name" value="TRANSCRIPTION FACTOR DOMAIN-CONTAINING PROTEIN"/>
    <property type="match status" value="1"/>
</dbReference>
<dbReference type="Proteomes" id="UP000005206">
    <property type="component" value="Chromosome 11"/>
</dbReference>
<dbReference type="AlphaFoldDB" id="C7ZH77"/>
<sequence length="605" mass="69126">MANSSTQIPWSLLIPHENSTHDLRTIFAPTWTDSPNVRGSLDIIQSCVLTLVACIYTALHLDVPIKTSSRFIFLQKLKWVALTLFAPEIALFMAAYQLRQAWGLKSKLLQIRRRNRREALELGRRGGSDANFEIDLRYAFFIIMGGLHIDVDEIMSESDMDTDWREHFTTRPYTARPSTQTIIWLAERGHWIKILKKDIDDKSKADILQKCLVVIQVLWMVIQCISRKVTNLPLTLLEVHTMVHVVCAVLFYVCWFKKPLNVQEPLVVKMGDFESEIALRVQQQFYSWACYHMALFEAPRSDYQDPPLGLDEKPMKWIMPEVGSKMYYGDILPSGVALYGHKFLRKNSEDSLDGSLLAPFINSGHMEISEEFIRRWDAIFKAFPFENRRELSIVSPKVGLSDVDEPMRIPGVLPSDGEPLPLYLSRMDEFMPQNDTDTFSELPFTNRGGNLDFKTLKDEEKSYGFYLLFCARLFTLLNTPWVPVSAMIMSAIYGGVHLSAWNWIFPTTAEKLAWKVCCLTVACALPVFFFGIGVALFITFEVYSTNTKDVLGSTYFKLSLGIFGMLVVASCGARVFIIVESFMSIRKVPIGVFISPTWIQMVPHF</sequence>
<keyword evidence="1" id="KW-0812">Transmembrane</keyword>
<keyword evidence="3" id="KW-1185">Reference proteome</keyword>
<dbReference type="InParanoid" id="C7ZH77"/>
<dbReference type="OMA" id="GVSEIRC"/>
<dbReference type="VEuPathDB" id="FungiDB:NECHADRAFT_51906"/>
<dbReference type="RefSeq" id="XP_003042418.1">
    <property type="nucleotide sequence ID" value="XM_003042372.1"/>
</dbReference>
<evidence type="ECO:0000313" key="2">
    <source>
        <dbReference type="EMBL" id="EEU36705.1"/>
    </source>
</evidence>
<feature type="transmembrane region" description="Helical" evidence="1">
    <location>
        <begin position="558"/>
        <end position="577"/>
    </location>
</feature>
<keyword evidence="1" id="KW-0472">Membrane</keyword>
<accession>C7ZH77</accession>
<dbReference type="PANTHER" id="PTHR35043:SF7">
    <property type="entry name" value="TRANSCRIPTION FACTOR DOMAIN-CONTAINING PROTEIN"/>
    <property type="match status" value="1"/>
</dbReference>
<gene>
    <name evidence="2" type="ORF">NECHADRAFT_51906</name>
</gene>
<dbReference type="KEGG" id="nhe:NECHADRAFT_51906"/>
<organism evidence="2 3">
    <name type="scientific">Fusarium vanettenii (strain ATCC MYA-4622 / CBS 123669 / FGSC 9596 / NRRL 45880 / 77-13-4)</name>
    <name type="common">Fusarium solani subsp. pisi</name>
    <dbReference type="NCBI Taxonomy" id="660122"/>
    <lineage>
        <taxon>Eukaryota</taxon>
        <taxon>Fungi</taxon>
        <taxon>Dikarya</taxon>
        <taxon>Ascomycota</taxon>
        <taxon>Pezizomycotina</taxon>
        <taxon>Sordariomycetes</taxon>
        <taxon>Hypocreomycetidae</taxon>
        <taxon>Hypocreales</taxon>
        <taxon>Nectriaceae</taxon>
        <taxon>Fusarium</taxon>
        <taxon>Fusarium solani species complex</taxon>
        <taxon>Fusarium vanettenii</taxon>
    </lineage>
</organism>
<reference evidence="2 3" key="1">
    <citation type="journal article" date="2009" name="PLoS Genet.">
        <title>The genome of Nectria haematococca: contribution of supernumerary chromosomes to gene expansion.</title>
        <authorList>
            <person name="Coleman J.J."/>
            <person name="Rounsley S.D."/>
            <person name="Rodriguez-Carres M."/>
            <person name="Kuo A."/>
            <person name="Wasmann C.C."/>
            <person name="Grimwood J."/>
            <person name="Schmutz J."/>
            <person name="Taga M."/>
            <person name="White G.J."/>
            <person name="Zhou S."/>
            <person name="Schwartz D.C."/>
            <person name="Freitag M."/>
            <person name="Ma L.J."/>
            <person name="Danchin E.G."/>
            <person name="Henrissat B."/>
            <person name="Coutinho P.M."/>
            <person name="Nelson D.R."/>
            <person name="Straney D."/>
            <person name="Napoli C.A."/>
            <person name="Barker B.M."/>
            <person name="Gribskov M."/>
            <person name="Rep M."/>
            <person name="Kroken S."/>
            <person name="Molnar I."/>
            <person name="Rensing C."/>
            <person name="Kennell J.C."/>
            <person name="Zamora J."/>
            <person name="Farman M.L."/>
            <person name="Selker E.U."/>
            <person name="Salamov A."/>
            <person name="Shapiro H."/>
            <person name="Pangilinan J."/>
            <person name="Lindquist E."/>
            <person name="Lamers C."/>
            <person name="Grigoriev I.V."/>
            <person name="Geiser D.M."/>
            <person name="Covert S.F."/>
            <person name="Temporini E."/>
            <person name="Vanetten H.D."/>
        </authorList>
    </citation>
    <scope>NUCLEOTIDE SEQUENCE [LARGE SCALE GENOMIC DNA]</scope>
    <source>
        <strain evidence="3">ATCC MYA-4622 / CBS 123669 / FGSC 9596 / NRRL 45880 / 77-13-4</strain>
    </source>
</reference>
<proteinExistence type="predicted"/>
<dbReference type="EMBL" id="GG698927">
    <property type="protein sequence ID" value="EEU36705.1"/>
    <property type="molecule type" value="Genomic_DNA"/>
</dbReference>
<evidence type="ECO:0000313" key="3">
    <source>
        <dbReference type="Proteomes" id="UP000005206"/>
    </source>
</evidence>
<feature type="transmembrane region" description="Helical" evidence="1">
    <location>
        <begin position="512"/>
        <end position="538"/>
    </location>
</feature>
<dbReference type="eggNOG" id="ENOG502S6E5">
    <property type="taxonomic scope" value="Eukaryota"/>
</dbReference>
<evidence type="ECO:0000256" key="1">
    <source>
        <dbReference type="SAM" id="Phobius"/>
    </source>
</evidence>
<dbReference type="GeneID" id="9669658"/>
<protein>
    <submittedName>
        <fullName evidence="2">Uncharacterized protein</fullName>
    </submittedName>
</protein>
<dbReference type="OrthoDB" id="3061561at2759"/>
<keyword evidence="1" id="KW-1133">Transmembrane helix</keyword>
<dbReference type="HOGENOM" id="CLU_022883_5_0_1"/>
<feature type="transmembrane region" description="Helical" evidence="1">
    <location>
        <begin position="487"/>
        <end position="505"/>
    </location>
</feature>